<dbReference type="RefSeq" id="WP_245324106.1">
    <property type="nucleotide sequence ID" value="NZ_JAGINX010000001.1"/>
</dbReference>
<feature type="transmembrane region" description="Helical" evidence="1">
    <location>
        <begin position="68"/>
        <end position="89"/>
    </location>
</feature>
<proteinExistence type="predicted"/>
<name>A0ABS4SZY6_9MICC</name>
<comment type="caution">
    <text evidence="2">The sequence shown here is derived from an EMBL/GenBank/DDBJ whole genome shotgun (WGS) entry which is preliminary data.</text>
</comment>
<protein>
    <submittedName>
        <fullName evidence="2">FtsH-binding integral membrane protein</fullName>
    </submittedName>
</protein>
<feature type="transmembrane region" description="Helical" evidence="1">
    <location>
        <begin position="41"/>
        <end position="61"/>
    </location>
</feature>
<dbReference type="Proteomes" id="UP001519331">
    <property type="component" value="Unassembled WGS sequence"/>
</dbReference>
<keyword evidence="1" id="KW-0812">Transmembrane</keyword>
<feature type="transmembrane region" description="Helical" evidence="1">
    <location>
        <begin position="14"/>
        <end position="35"/>
    </location>
</feature>
<gene>
    <name evidence="2" type="ORF">JOF45_000323</name>
</gene>
<evidence type="ECO:0000313" key="2">
    <source>
        <dbReference type="EMBL" id="MBP2317304.1"/>
    </source>
</evidence>
<feature type="transmembrane region" description="Helical" evidence="1">
    <location>
        <begin position="101"/>
        <end position="121"/>
    </location>
</feature>
<evidence type="ECO:0000256" key="1">
    <source>
        <dbReference type="SAM" id="Phobius"/>
    </source>
</evidence>
<keyword evidence="1" id="KW-1133">Transmembrane helix</keyword>
<dbReference type="EMBL" id="JAGINX010000001">
    <property type="protein sequence ID" value="MBP2317304.1"/>
    <property type="molecule type" value="Genomic_DNA"/>
</dbReference>
<keyword evidence="3" id="KW-1185">Reference proteome</keyword>
<organism evidence="2 3">
    <name type="scientific">Nesterenkonia lacusekhoensis</name>
    <dbReference type="NCBI Taxonomy" id="150832"/>
    <lineage>
        <taxon>Bacteria</taxon>
        <taxon>Bacillati</taxon>
        <taxon>Actinomycetota</taxon>
        <taxon>Actinomycetes</taxon>
        <taxon>Micrococcales</taxon>
        <taxon>Micrococcaceae</taxon>
        <taxon>Nesterenkonia</taxon>
    </lineage>
</organism>
<reference evidence="2 3" key="1">
    <citation type="submission" date="2021-03" db="EMBL/GenBank/DDBJ databases">
        <title>Sequencing the genomes of 1000 actinobacteria strains.</title>
        <authorList>
            <person name="Klenk H.-P."/>
        </authorList>
    </citation>
    <scope>NUCLEOTIDE SEQUENCE [LARGE SCALE GENOMIC DNA]</scope>
    <source>
        <strain evidence="2 3">DSM 12544</strain>
    </source>
</reference>
<evidence type="ECO:0000313" key="3">
    <source>
        <dbReference type="Proteomes" id="UP001519331"/>
    </source>
</evidence>
<keyword evidence="1" id="KW-0472">Membrane</keyword>
<accession>A0ABS4SZY6</accession>
<sequence>MSNTPAPASPMPKLTLGVGGILVAVGIIGYVVSMANDTQHFTALIPGALGVLLLISGFIALKNTKLGVHIGMVIALLGALSMGMPLSGLGELFAGEAERPAAVVSALVTAIVLVVYIVLGVRSFIAAKRWKDSGSA</sequence>